<dbReference type="InterPro" id="IPR036259">
    <property type="entry name" value="MFS_trans_sf"/>
</dbReference>
<comment type="subcellular location">
    <subcellularLocation>
        <location evidence="1">Cell membrane</location>
        <topology evidence="1">Multi-pass membrane protein</topology>
    </subcellularLocation>
</comment>
<sequence length="463" mass="47114">MRNWALALLALSQLITALDFYIVIVALPDIAADLGFTPQNLQWVASAYAVIYGGFLMLGGRAADLLGRRRVFVAAMALFALSSLAGGLATSQGLLIAARAVQGVGGALLFPATLSLVNTLFEEGPARNRALSVWSGVGASGLAIGSLAGGLLTGWIGWEAVFYVNVPLAAIGMIAAFRVIPADGPREHGRRFDLTGAVLVTAGVTLLAFALIQGPESGWGSPLIVWSFIVAAILLGAFVTVERHSRDPLMPLRLFRNRSLTSAILIILIFGATFMAQPYFLTVYFGQALGYGAVATGLAFVVPSLMITIGTQLSGRLAARLGSRTLLLAGTLGGALGTAALALGVSAGGSYWAILPGIVVMGISQGFTWNGMWIASATGVAAGEQGVASGMASTALQVGSAIGLAILVAAAGLGSATGAQLAGGVRTALFITAGGILLGSLVSLTFARKSATTQAEEPVLVAA</sequence>
<feature type="domain" description="Major facilitator superfamily (MFS) profile" evidence="8">
    <location>
        <begin position="5"/>
        <end position="451"/>
    </location>
</feature>
<evidence type="ECO:0000256" key="6">
    <source>
        <dbReference type="ARBA" id="ARBA00023136"/>
    </source>
</evidence>
<feature type="transmembrane region" description="Helical" evidence="7">
    <location>
        <begin position="71"/>
        <end position="90"/>
    </location>
</feature>
<keyword evidence="2" id="KW-0813">Transport</keyword>
<keyword evidence="10" id="KW-1185">Reference proteome</keyword>
<accession>A0A7W0HSX6</accession>
<dbReference type="PROSITE" id="PS00216">
    <property type="entry name" value="SUGAR_TRANSPORT_1"/>
    <property type="match status" value="1"/>
</dbReference>
<dbReference type="Pfam" id="PF07690">
    <property type="entry name" value="MFS_1"/>
    <property type="match status" value="1"/>
</dbReference>
<keyword evidence="3" id="KW-1003">Cell membrane</keyword>
<dbReference type="GO" id="GO:0022857">
    <property type="term" value="F:transmembrane transporter activity"/>
    <property type="evidence" value="ECO:0007669"/>
    <property type="project" value="InterPro"/>
</dbReference>
<evidence type="ECO:0000313" key="9">
    <source>
        <dbReference type="EMBL" id="MBA2894489.1"/>
    </source>
</evidence>
<evidence type="ECO:0000256" key="2">
    <source>
        <dbReference type="ARBA" id="ARBA00022448"/>
    </source>
</evidence>
<dbReference type="PROSITE" id="PS50850">
    <property type="entry name" value="MFS"/>
    <property type="match status" value="1"/>
</dbReference>
<feature type="transmembrane region" description="Helical" evidence="7">
    <location>
        <begin position="192"/>
        <end position="212"/>
    </location>
</feature>
<dbReference type="EMBL" id="JACDUR010000006">
    <property type="protein sequence ID" value="MBA2894489.1"/>
    <property type="molecule type" value="Genomic_DNA"/>
</dbReference>
<dbReference type="InterPro" id="IPR011701">
    <property type="entry name" value="MFS"/>
</dbReference>
<evidence type="ECO:0000256" key="4">
    <source>
        <dbReference type="ARBA" id="ARBA00022692"/>
    </source>
</evidence>
<feature type="transmembrane region" description="Helical" evidence="7">
    <location>
        <begin position="395"/>
        <end position="416"/>
    </location>
</feature>
<keyword evidence="5 7" id="KW-1133">Transmembrane helix</keyword>
<dbReference type="Gene3D" id="1.20.1720.10">
    <property type="entry name" value="Multidrug resistance protein D"/>
    <property type="match status" value="1"/>
</dbReference>
<dbReference type="InterPro" id="IPR020846">
    <property type="entry name" value="MFS_dom"/>
</dbReference>
<feature type="transmembrane region" description="Helical" evidence="7">
    <location>
        <begin position="162"/>
        <end position="180"/>
    </location>
</feature>
<dbReference type="RefSeq" id="WP_181613251.1">
    <property type="nucleotide sequence ID" value="NZ_BAABAM010000004.1"/>
</dbReference>
<protein>
    <submittedName>
        <fullName evidence="9">EmrB/QacA subfamily drug resistance transporter</fullName>
    </submittedName>
</protein>
<feature type="transmembrane region" description="Helical" evidence="7">
    <location>
        <begin position="262"/>
        <end position="285"/>
    </location>
</feature>
<reference evidence="9 10" key="1">
    <citation type="submission" date="2020-07" db="EMBL/GenBank/DDBJ databases">
        <title>Genomic Encyclopedia of Type Strains, Phase IV (KMG-IV): sequencing the most valuable type-strain genomes for metagenomic binning, comparative biology and taxonomic classification.</title>
        <authorList>
            <person name="Goeker M."/>
        </authorList>
    </citation>
    <scope>NUCLEOTIDE SEQUENCE [LARGE SCALE GENOMIC DNA]</scope>
    <source>
        <strain evidence="9 10">DSM 45533</strain>
    </source>
</reference>
<feature type="transmembrane region" description="Helical" evidence="7">
    <location>
        <begin position="291"/>
        <end position="313"/>
    </location>
</feature>
<feature type="transmembrane region" description="Helical" evidence="7">
    <location>
        <begin position="224"/>
        <end position="241"/>
    </location>
</feature>
<dbReference type="PANTHER" id="PTHR42718:SF46">
    <property type="entry name" value="BLR6921 PROTEIN"/>
    <property type="match status" value="1"/>
</dbReference>
<dbReference type="Gene3D" id="1.20.1250.20">
    <property type="entry name" value="MFS general substrate transporter like domains"/>
    <property type="match status" value="1"/>
</dbReference>
<evidence type="ECO:0000256" key="7">
    <source>
        <dbReference type="SAM" id="Phobius"/>
    </source>
</evidence>
<evidence type="ECO:0000259" key="8">
    <source>
        <dbReference type="PROSITE" id="PS50850"/>
    </source>
</evidence>
<keyword evidence="6 7" id="KW-0472">Membrane</keyword>
<evidence type="ECO:0000256" key="1">
    <source>
        <dbReference type="ARBA" id="ARBA00004651"/>
    </source>
</evidence>
<dbReference type="Proteomes" id="UP000530928">
    <property type="component" value="Unassembled WGS sequence"/>
</dbReference>
<evidence type="ECO:0000256" key="5">
    <source>
        <dbReference type="ARBA" id="ARBA00022989"/>
    </source>
</evidence>
<feature type="transmembrane region" description="Helical" evidence="7">
    <location>
        <begin position="428"/>
        <end position="447"/>
    </location>
</feature>
<dbReference type="PANTHER" id="PTHR42718">
    <property type="entry name" value="MAJOR FACILITATOR SUPERFAMILY MULTIDRUG TRANSPORTER MFSC"/>
    <property type="match status" value="1"/>
</dbReference>
<dbReference type="SUPFAM" id="SSF103473">
    <property type="entry name" value="MFS general substrate transporter"/>
    <property type="match status" value="1"/>
</dbReference>
<name>A0A7W0HSX6_9ACTN</name>
<evidence type="ECO:0000256" key="3">
    <source>
        <dbReference type="ARBA" id="ARBA00022475"/>
    </source>
</evidence>
<organism evidence="9 10">
    <name type="scientific">Nonomuraea soli</name>
    <dbReference type="NCBI Taxonomy" id="1032476"/>
    <lineage>
        <taxon>Bacteria</taxon>
        <taxon>Bacillati</taxon>
        <taxon>Actinomycetota</taxon>
        <taxon>Actinomycetes</taxon>
        <taxon>Streptosporangiales</taxon>
        <taxon>Streptosporangiaceae</taxon>
        <taxon>Nonomuraea</taxon>
    </lineage>
</organism>
<feature type="transmembrane region" description="Helical" evidence="7">
    <location>
        <begin position="133"/>
        <end position="156"/>
    </location>
</feature>
<dbReference type="GO" id="GO:0005886">
    <property type="term" value="C:plasma membrane"/>
    <property type="evidence" value="ECO:0007669"/>
    <property type="project" value="UniProtKB-SubCell"/>
</dbReference>
<evidence type="ECO:0000313" key="10">
    <source>
        <dbReference type="Proteomes" id="UP000530928"/>
    </source>
</evidence>
<gene>
    <name evidence="9" type="ORF">HNR30_005861</name>
</gene>
<feature type="transmembrane region" description="Helical" evidence="7">
    <location>
        <begin position="325"/>
        <end position="345"/>
    </location>
</feature>
<feature type="transmembrane region" description="Helical" evidence="7">
    <location>
        <begin position="96"/>
        <end position="121"/>
    </location>
</feature>
<dbReference type="CDD" id="cd17321">
    <property type="entry name" value="MFS_MMR_MDR_like"/>
    <property type="match status" value="1"/>
</dbReference>
<feature type="transmembrane region" description="Helical" evidence="7">
    <location>
        <begin position="351"/>
        <end position="374"/>
    </location>
</feature>
<feature type="transmembrane region" description="Helical" evidence="7">
    <location>
        <begin position="41"/>
        <end position="59"/>
    </location>
</feature>
<dbReference type="InterPro" id="IPR005829">
    <property type="entry name" value="Sugar_transporter_CS"/>
</dbReference>
<dbReference type="AlphaFoldDB" id="A0A7W0HSX6"/>
<proteinExistence type="predicted"/>
<keyword evidence="4 7" id="KW-0812">Transmembrane</keyword>
<comment type="caution">
    <text evidence="9">The sequence shown here is derived from an EMBL/GenBank/DDBJ whole genome shotgun (WGS) entry which is preliminary data.</text>
</comment>